<dbReference type="RefSeq" id="WP_157690233.1">
    <property type="nucleotide sequence ID" value="NZ_CP034345.1"/>
</dbReference>
<dbReference type="GO" id="GO:0004673">
    <property type="term" value="F:protein histidine kinase activity"/>
    <property type="evidence" value="ECO:0007669"/>
    <property type="project" value="UniProtKB-EC"/>
</dbReference>
<reference evidence="9 10" key="1">
    <citation type="submission" date="2018-12" db="EMBL/GenBank/DDBJ databases">
        <title>Complete genome sequence of Haloplanus rallus MBLA0036.</title>
        <authorList>
            <person name="Nam Y.-d."/>
            <person name="Kang J."/>
            <person name="Chung W.-H."/>
            <person name="Park Y.S."/>
        </authorList>
    </citation>
    <scope>NUCLEOTIDE SEQUENCE [LARGE SCALE GENOMIC DNA]</scope>
    <source>
        <strain evidence="9 10">MBLA0036</strain>
    </source>
</reference>
<evidence type="ECO:0000313" key="10">
    <source>
        <dbReference type="Proteomes" id="UP000428325"/>
    </source>
</evidence>
<accession>A0A6B9FH21</accession>
<dbReference type="SMART" id="SM00387">
    <property type="entry name" value="HATPase_c"/>
    <property type="match status" value="1"/>
</dbReference>
<evidence type="ECO:0000256" key="1">
    <source>
        <dbReference type="ARBA" id="ARBA00000085"/>
    </source>
</evidence>
<organism evidence="9 10">
    <name type="scientific">Haloplanus rallus</name>
    <dbReference type="NCBI Taxonomy" id="1816183"/>
    <lineage>
        <taxon>Archaea</taxon>
        <taxon>Methanobacteriati</taxon>
        <taxon>Methanobacteriota</taxon>
        <taxon>Stenosarchaea group</taxon>
        <taxon>Halobacteria</taxon>
        <taxon>Halobacteriales</taxon>
        <taxon>Haloferacaceae</taxon>
        <taxon>Haloplanus</taxon>
    </lineage>
</organism>
<proteinExistence type="predicted"/>
<dbReference type="EC" id="2.7.13.3" evidence="2"/>
<dbReference type="PANTHER" id="PTHR44936">
    <property type="entry name" value="SENSOR PROTEIN CREC"/>
    <property type="match status" value="1"/>
</dbReference>
<dbReference type="CDD" id="cd16936">
    <property type="entry name" value="HATPase_RsbW-like"/>
    <property type="match status" value="1"/>
</dbReference>
<evidence type="ECO:0000256" key="7">
    <source>
        <dbReference type="SAM" id="Phobius"/>
    </source>
</evidence>
<feature type="transmembrane region" description="Helical" evidence="7">
    <location>
        <begin position="412"/>
        <end position="431"/>
    </location>
</feature>
<keyword evidence="3" id="KW-0808">Transferase</keyword>
<evidence type="ECO:0000259" key="8">
    <source>
        <dbReference type="PROSITE" id="PS50109"/>
    </source>
</evidence>
<evidence type="ECO:0000256" key="2">
    <source>
        <dbReference type="ARBA" id="ARBA00012438"/>
    </source>
</evidence>
<feature type="transmembrane region" description="Helical" evidence="7">
    <location>
        <begin position="376"/>
        <end position="400"/>
    </location>
</feature>
<dbReference type="SUPFAM" id="SSF55874">
    <property type="entry name" value="ATPase domain of HSP90 chaperone/DNA topoisomerase II/histidine kinase"/>
    <property type="match status" value="1"/>
</dbReference>
<dbReference type="EMBL" id="CP034345">
    <property type="protein sequence ID" value="QGX95773.1"/>
    <property type="molecule type" value="Genomic_DNA"/>
</dbReference>
<evidence type="ECO:0000256" key="5">
    <source>
        <dbReference type="ARBA" id="ARBA00022777"/>
    </source>
</evidence>
<keyword evidence="7" id="KW-0812">Transmembrane</keyword>
<keyword evidence="4" id="KW-0547">Nucleotide-binding</keyword>
<name>A0A6B9FH21_9EURY</name>
<feature type="transmembrane region" description="Helical" evidence="7">
    <location>
        <begin position="475"/>
        <end position="497"/>
    </location>
</feature>
<comment type="catalytic activity">
    <reaction evidence="1">
        <text>ATP + protein L-histidine = ADP + protein N-phospho-L-histidine.</text>
        <dbReference type="EC" id="2.7.13.3"/>
    </reaction>
</comment>
<dbReference type="InterPro" id="IPR036890">
    <property type="entry name" value="HATPase_C_sf"/>
</dbReference>
<dbReference type="Proteomes" id="UP000428325">
    <property type="component" value="Chromosome"/>
</dbReference>
<feature type="transmembrane region" description="Helical" evidence="7">
    <location>
        <begin position="443"/>
        <end position="463"/>
    </location>
</feature>
<sequence length="505" mass="53249">MTPSIGSPTRLSVGGLVIAAVGYVLTRYTVIESLRPDASTVGFLLSEAPVLVAGFGLTAFGFGLAMSSRDAAEAAVVARWCLLGTGSMAAVVGLTYAAVWPVSPSTTEARLVANALVAGAVGGTLTGVRSVGLRRHRRDVSRQADRLTVLNRLLRHEVLNKVNVIGGYASVGGRGADDEGADDWAVVDRHADAIDDTIDVVGLLTESGDPYPVSLRRHVEAAVETVRRDHPSATVEVDDVPDVDVCGFDHLAVMFEHLIENAVVHGDGSARVRVEAAGPDRPVRVRIVDDGPGLPAAQQRLVRDRVTPEADDPRSGFGLALARLMLDDVDGDLTVETPVADGRGTALTVALRRGAPAERRFGVTPDRLERGAVAGLIAGLTMGLVTQFGAGQFGIIGALYGVENVAVGWISHLYHSVFFALLFVTATAPWVRDGDGRRLSALAVGYGVALWLVAAGVVMPLWLRAVGLSAPVPNLQVPSLIAHLIWGVVFGGGYAWLCRRRDRAE</sequence>
<evidence type="ECO:0000313" key="9">
    <source>
        <dbReference type="EMBL" id="QGX95773.1"/>
    </source>
</evidence>
<feature type="transmembrane region" description="Helical" evidence="7">
    <location>
        <begin position="12"/>
        <end position="31"/>
    </location>
</feature>
<keyword evidence="10" id="KW-1185">Reference proteome</keyword>
<feature type="transmembrane region" description="Helical" evidence="7">
    <location>
        <begin position="111"/>
        <end position="132"/>
    </location>
</feature>
<keyword evidence="7" id="KW-0472">Membrane</keyword>
<dbReference type="InterPro" id="IPR050980">
    <property type="entry name" value="2C_sensor_his_kinase"/>
</dbReference>
<dbReference type="KEGG" id="hra:EI982_13750"/>
<dbReference type="GeneID" id="43370627"/>
<evidence type="ECO:0000256" key="6">
    <source>
        <dbReference type="ARBA" id="ARBA00022840"/>
    </source>
</evidence>
<dbReference type="Gene3D" id="3.30.565.10">
    <property type="entry name" value="Histidine kinase-like ATPase, C-terminal domain"/>
    <property type="match status" value="1"/>
</dbReference>
<keyword evidence="5 9" id="KW-0418">Kinase</keyword>
<feature type="transmembrane region" description="Helical" evidence="7">
    <location>
        <begin position="77"/>
        <end position="99"/>
    </location>
</feature>
<dbReference type="PROSITE" id="PS50109">
    <property type="entry name" value="HIS_KIN"/>
    <property type="match status" value="1"/>
</dbReference>
<protein>
    <recommendedName>
        <fullName evidence="2">histidine kinase</fullName>
        <ecNumber evidence="2">2.7.13.3</ecNumber>
    </recommendedName>
</protein>
<keyword evidence="7" id="KW-1133">Transmembrane helix</keyword>
<keyword evidence="6" id="KW-0067">ATP-binding</keyword>
<evidence type="ECO:0000256" key="4">
    <source>
        <dbReference type="ARBA" id="ARBA00022741"/>
    </source>
</evidence>
<dbReference type="OrthoDB" id="3369at2157"/>
<dbReference type="InterPro" id="IPR005467">
    <property type="entry name" value="His_kinase_dom"/>
</dbReference>
<dbReference type="GO" id="GO:0005524">
    <property type="term" value="F:ATP binding"/>
    <property type="evidence" value="ECO:0007669"/>
    <property type="project" value="UniProtKB-KW"/>
</dbReference>
<gene>
    <name evidence="9" type="ORF">EI982_13750</name>
</gene>
<dbReference type="PANTHER" id="PTHR44936:SF10">
    <property type="entry name" value="SENSOR PROTEIN RSTB"/>
    <property type="match status" value="1"/>
</dbReference>
<dbReference type="AlphaFoldDB" id="A0A6B9FH21"/>
<feature type="transmembrane region" description="Helical" evidence="7">
    <location>
        <begin position="43"/>
        <end position="65"/>
    </location>
</feature>
<dbReference type="Pfam" id="PF02518">
    <property type="entry name" value="HATPase_c"/>
    <property type="match status" value="1"/>
</dbReference>
<feature type="domain" description="Histidine kinase" evidence="8">
    <location>
        <begin position="251"/>
        <end position="355"/>
    </location>
</feature>
<evidence type="ECO:0000256" key="3">
    <source>
        <dbReference type="ARBA" id="ARBA00022679"/>
    </source>
</evidence>
<dbReference type="InterPro" id="IPR003594">
    <property type="entry name" value="HATPase_dom"/>
</dbReference>